<dbReference type="AlphaFoldDB" id="A0A7W8X7L8"/>
<comment type="caution">
    <text evidence="2">The sequence shown here is derived from an EMBL/GenBank/DDBJ whole genome shotgun (WGS) entry which is preliminary data.</text>
</comment>
<organism evidence="2 3">
    <name type="scientific">Rhizobium giardinii</name>
    <dbReference type="NCBI Taxonomy" id="56731"/>
    <lineage>
        <taxon>Bacteria</taxon>
        <taxon>Pseudomonadati</taxon>
        <taxon>Pseudomonadota</taxon>
        <taxon>Alphaproteobacteria</taxon>
        <taxon>Hyphomicrobiales</taxon>
        <taxon>Rhizobiaceae</taxon>
        <taxon>Rhizobium/Agrobacterium group</taxon>
        <taxon>Rhizobium</taxon>
    </lineage>
</organism>
<proteinExistence type="predicted"/>
<keyword evidence="1" id="KW-0472">Membrane</keyword>
<keyword evidence="3" id="KW-1185">Reference proteome</keyword>
<feature type="transmembrane region" description="Helical" evidence="1">
    <location>
        <begin position="6"/>
        <end position="27"/>
    </location>
</feature>
<reference evidence="2 3" key="1">
    <citation type="submission" date="2020-08" db="EMBL/GenBank/DDBJ databases">
        <title>Genomic Encyclopedia of Type Strains, Phase IV (KMG-V): Genome sequencing to study the core and pangenomes of soil and plant-associated prokaryotes.</title>
        <authorList>
            <person name="Whitman W."/>
        </authorList>
    </citation>
    <scope>NUCLEOTIDE SEQUENCE [LARGE SCALE GENOMIC DNA]</scope>
    <source>
        <strain evidence="2 3">SEMIA 4084</strain>
    </source>
</reference>
<protein>
    <submittedName>
        <fullName evidence="2">Uncharacterized protein</fullName>
    </submittedName>
</protein>
<keyword evidence="1" id="KW-1133">Transmembrane helix</keyword>
<accession>A0A7W8X7L8</accession>
<sequence length="111" mass="12051">MTSRAAIARIVIGFMLLILVYVAPWFVGYVSAGSRMAVRCPGQEAAPVDVVVSLNFRPGPTELEALQKYGRYGGGGGQPTNVILLRTTPDNRDRLSKLYWIKSVAPLEPCA</sequence>
<evidence type="ECO:0000313" key="2">
    <source>
        <dbReference type="EMBL" id="MBB5536405.1"/>
    </source>
</evidence>
<dbReference type="Proteomes" id="UP000585507">
    <property type="component" value="Unassembled WGS sequence"/>
</dbReference>
<dbReference type="EMBL" id="JACHBK010000006">
    <property type="protein sequence ID" value="MBB5536405.1"/>
    <property type="molecule type" value="Genomic_DNA"/>
</dbReference>
<keyword evidence="1" id="KW-0812">Transmembrane</keyword>
<evidence type="ECO:0000313" key="3">
    <source>
        <dbReference type="Proteomes" id="UP000585507"/>
    </source>
</evidence>
<evidence type="ECO:0000256" key="1">
    <source>
        <dbReference type="SAM" id="Phobius"/>
    </source>
</evidence>
<name>A0A7W8X7L8_9HYPH</name>
<gene>
    <name evidence="2" type="ORF">GGD55_003112</name>
</gene>